<evidence type="ECO:0000313" key="10">
    <source>
        <dbReference type="Proteomes" id="UP000030641"/>
    </source>
</evidence>
<feature type="transmembrane region" description="Helical" evidence="8">
    <location>
        <begin position="363"/>
        <end position="381"/>
    </location>
</feature>
<proteinExistence type="inferred from homology"/>
<feature type="compositionally biased region" description="Basic and acidic residues" evidence="7">
    <location>
        <begin position="1"/>
        <end position="17"/>
    </location>
</feature>
<feature type="transmembrane region" description="Helical" evidence="8">
    <location>
        <begin position="237"/>
        <end position="259"/>
    </location>
</feature>
<dbReference type="GeneID" id="25369831"/>
<accession>A0A074YH00</accession>
<feature type="transmembrane region" description="Helical" evidence="8">
    <location>
        <begin position="87"/>
        <end position="104"/>
    </location>
</feature>
<evidence type="ECO:0000256" key="7">
    <source>
        <dbReference type="SAM" id="MobiDB-lite"/>
    </source>
</evidence>
<comment type="similarity">
    <text evidence="2">Belongs to the SLC35F solute transporter family.</text>
</comment>
<protein>
    <recommendedName>
        <fullName evidence="11">DUF914-domain-containing protein</fullName>
    </recommendedName>
</protein>
<dbReference type="PANTHER" id="PTHR14233">
    <property type="entry name" value="DUF914-RELATED"/>
    <property type="match status" value="1"/>
</dbReference>
<dbReference type="GO" id="GO:0016020">
    <property type="term" value="C:membrane"/>
    <property type="evidence" value="ECO:0007669"/>
    <property type="project" value="UniProtKB-SubCell"/>
</dbReference>
<dbReference type="HOGENOM" id="CLU_039639_4_1_1"/>
<keyword evidence="6 8" id="KW-0472">Membrane</keyword>
<dbReference type="InParanoid" id="A0A074YH00"/>
<comment type="subcellular location">
    <subcellularLocation>
        <location evidence="1">Membrane</location>
        <topology evidence="1">Multi-pass membrane protein</topology>
    </subcellularLocation>
</comment>
<dbReference type="RefSeq" id="XP_013345469.1">
    <property type="nucleotide sequence ID" value="XM_013490015.1"/>
</dbReference>
<evidence type="ECO:0000256" key="5">
    <source>
        <dbReference type="ARBA" id="ARBA00022989"/>
    </source>
</evidence>
<dbReference type="AlphaFoldDB" id="A0A074YH00"/>
<evidence type="ECO:0000256" key="3">
    <source>
        <dbReference type="ARBA" id="ARBA00022448"/>
    </source>
</evidence>
<dbReference type="GO" id="GO:0022857">
    <property type="term" value="F:transmembrane transporter activity"/>
    <property type="evidence" value="ECO:0007669"/>
    <property type="project" value="InterPro"/>
</dbReference>
<dbReference type="InterPro" id="IPR009262">
    <property type="entry name" value="SLC35_F1/F2/F6"/>
</dbReference>
<dbReference type="Proteomes" id="UP000030641">
    <property type="component" value="Unassembled WGS sequence"/>
</dbReference>
<evidence type="ECO:0000256" key="8">
    <source>
        <dbReference type="SAM" id="Phobius"/>
    </source>
</evidence>
<feature type="transmembrane region" description="Helical" evidence="8">
    <location>
        <begin position="271"/>
        <end position="293"/>
    </location>
</feature>
<feature type="transmembrane region" description="Helical" evidence="8">
    <location>
        <begin position="308"/>
        <end position="330"/>
    </location>
</feature>
<sequence>MSHQDEQPQRQVDHANDTIEIEDPVERITVKTKGTNTTPEPSTPSSSINGRLHGTPECIDDGGVVHDYEEREGAKKGKFAYLRTRDFWIVLLLTQIIALAQTGTNTLTSLINARGTSIPAFQTFFNYVLLNVVYTSFTIYKYGFARWAKMVLKDGWRFFILAFLDVEGNYFIVLAYKYTNLLSAQLFSFWTVIVVVVISLVVLKVRYHLAQYGGIVLACGGFALLIASDYITKSNNYAPANALKGDLFCLLAQTLYAFSNTFEEFLVSKRPMYEVIGQLAFWGMFINGVQAAIFDRKSIQEATWDGQIIGYIVGYTLLLFIFYTLAPIVFRMSSAAFFNIGLLTGTFWGIVVGTQVLGYHIHYLYPIAFVLIILGHFVYYGTEGVLGEAKKPWLGENQELGESGLGTARRRAEHPNAIV</sequence>
<dbReference type="OrthoDB" id="429955at2759"/>
<keyword evidence="3" id="KW-0813">Transport</keyword>
<evidence type="ECO:0000256" key="1">
    <source>
        <dbReference type="ARBA" id="ARBA00004141"/>
    </source>
</evidence>
<feature type="compositionally biased region" description="Low complexity" evidence="7">
    <location>
        <begin position="35"/>
        <end position="47"/>
    </location>
</feature>
<evidence type="ECO:0000313" key="9">
    <source>
        <dbReference type="EMBL" id="KEQ97005.1"/>
    </source>
</evidence>
<keyword evidence="4 8" id="KW-0812">Transmembrane</keyword>
<reference evidence="9 10" key="1">
    <citation type="journal article" date="2014" name="BMC Genomics">
        <title>Genome sequencing of four Aureobasidium pullulans varieties: biotechnological potential, stress tolerance, and description of new species.</title>
        <authorList>
            <person name="Gostin Ar C."/>
            <person name="Ohm R.A."/>
            <person name="Kogej T."/>
            <person name="Sonjak S."/>
            <person name="Turk M."/>
            <person name="Zajc J."/>
            <person name="Zalar P."/>
            <person name="Grube M."/>
            <person name="Sun H."/>
            <person name="Han J."/>
            <person name="Sharma A."/>
            <person name="Chiniquy J."/>
            <person name="Ngan C.Y."/>
            <person name="Lipzen A."/>
            <person name="Barry K."/>
            <person name="Grigoriev I.V."/>
            <person name="Gunde-Cimerman N."/>
        </authorList>
    </citation>
    <scope>NUCLEOTIDE SEQUENCE [LARGE SCALE GENOMIC DNA]</scope>
    <source>
        <strain evidence="9 10">EXF-2481</strain>
    </source>
</reference>
<feature type="transmembrane region" description="Helical" evidence="8">
    <location>
        <begin position="210"/>
        <end position="231"/>
    </location>
</feature>
<feature type="transmembrane region" description="Helical" evidence="8">
    <location>
        <begin position="124"/>
        <end position="144"/>
    </location>
</feature>
<feature type="region of interest" description="Disordered" evidence="7">
    <location>
        <begin position="1"/>
        <end position="52"/>
    </location>
</feature>
<dbReference type="SUPFAM" id="SSF103481">
    <property type="entry name" value="Multidrug resistance efflux transporter EmrE"/>
    <property type="match status" value="1"/>
</dbReference>
<feature type="transmembrane region" description="Helical" evidence="8">
    <location>
        <begin position="182"/>
        <end position="203"/>
    </location>
</feature>
<dbReference type="InterPro" id="IPR037185">
    <property type="entry name" value="EmrE-like"/>
</dbReference>
<keyword evidence="10" id="KW-1185">Reference proteome</keyword>
<dbReference type="InterPro" id="IPR052221">
    <property type="entry name" value="SLC35F_Transporter"/>
</dbReference>
<gene>
    <name evidence="9" type="ORF">AUEXF2481DRAFT_63842</name>
</gene>
<evidence type="ECO:0000256" key="2">
    <source>
        <dbReference type="ARBA" id="ARBA00007863"/>
    </source>
</evidence>
<dbReference type="STRING" id="1043005.A0A074YH00"/>
<evidence type="ECO:0000256" key="6">
    <source>
        <dbReference type="ARBA" id="ARBA00023136"/>
    </source>
</evidence>
<feature type="transmembrane region" description="Helical" evidence="8">
    <location>
        <begin position="337"/>
        <end position="357"/>
    </location>
</feature>
<evidence type="ECO:0000256" key="4">
    <source>
        <dbReference type="ARBA" id="ARBA00022692"/>
    </source>
</evidence>
<name>A0A074YH00_AURSE</name>
<keyword evidence="5 8" id="KW-1133">Transmembrane helix</keyword>
<dbReference type="EMBL" id="KL584755">
    <property type="protein sequence ID" value="KEQ97005.1"/>
    <property type="molecule type" value="Genomic_DNA"/>
</dbReference>
<dbReference type="PANTHER" id="PTHR14233:SF4">
    <property type="entry name" value="SOLUTE CARRIER FAMILY 35 MEMBER F2"/>
    <property type="match status" value="1"/>
</dbReference>
<dbReference type="Pfam" id="PF06027">
    <property type="entry name" value="SLC35F"/>
    <property type="match status" value="1"/>
</dbReference>
<feature type="transmembrane region" description="Helical" evidence="8">
    <location>
        <begin position="156"/>
        <end position="176"/>
    </location>
</feature>
<dbReference type="OMA" id="IQVFHYS"/>
<evidence type="ECO:0008006" key="11">
    <source>
        <dbReference type="Google" id="ProtNLM"/>
    </source>
</evidence>
<organism evidence="9 10">
    <name type="scientific">Aureobasidium subglaciale (strain EXF-2481)</name>
    <name type="common">Aureobasidium pullulans var. subglaciale</name>
    <dbReference type="NCBI Taxonomy" id="1043005"/>
    <lineage>
        <taxon>Eukaryota</taxon>
        <taxon>Fungi</taxon>
        <taxon>Dikarya</taxon>
        <taxon>Ascomycota</taxon>
        <taxon>Pezizomycotina</taxon>
        <taxon>Dothideomycetes</taxon>
        <taxon>Dothideomycetidae</taxon>
        <taxon>Dothideales</taxon>
        <taxon>Saccotheciaceae</taxon>
        <taxon>Aureobasidium</taxon>
    </lineage>
</organism>